<dbReference type="Pfam" id="PF10502">
    <property type="entry name" value="Peptidase_S26"/>
    <property type="match status" value="2"/>
</dbReference>
<dbReference type="GO" id="GO:0006627">
    <property type="term" value="P:protein processing involved in protein targeting to mitochondrion"/>
    <property type="evidence" value="ECO:0007669"/>
    <property type="project" value="EnsemblFungi"/>
</dbReference>
<evidence type="ECO:0000256" key="5">
    <source>
        <dbReference type="ARBA" id="ARBA00023136"/>
    </source>
</evidence>
<dbReference type="Gene3D" id="2.10.109.10">
    <property type="entry name" value="Umud Fragment, subunit A"/>
    <property type="match status" value="1"/>
</dbReference>
<evidence type="ECO:0000256" key="2">
    <source>
        <dbReference type="ARBA" id="ARBA00022792"/>
    </source>
</evidence>
<keyword evidence="3" id="KW-0378">Hydrolase</keyword>
<protein>
    <recommendedName>
        <fullName evidence="8">Peptidase S26 domain-containing protein</fullName>
    </recommendedName>
</protein>
<dbReference type="SUPFAM" id="SSF51306">
    <property type="entry name" value="LexA/Signal peptidase"/>
    <property type="match status" value="1"/>
</dbReference>
<dbReference type="HOGENOM" id="CLU_028723_4_3_1"/>
<keyword evidence="5" id="KW-0472">Membrane</keyword>
<keyword evidence="10" id="KW-1185">Reference proteome</keyword>
<feature type="domain" description="Peptidase S26" evidence="8">
    <location>
        <begin position="107"/>
        <end position="145"/>
    </location>
</feature>
<dbReference type="GO" id="GO:0006465">
    <property type="term" value="P:signal peptide processing"/>
    <property type="evidence" value="ECO:0007669"/>
    <property type="project" value="InterPro"/>
</dbReference>
<evidence type="ECO:0000256" key="3">
    <source>
        <dbReference type="ARBA" id="ARBA00022801"/>
    </source>
</evidence>
<dbReference type="InterPro" id="IPR036286">
    <property type="entry name" value="LexA/Signal_pep-like_sf"/>
</dbReference>
<dbReference type="FunCoup" id="H2AQZ5">
    <property type="interactions" value="417"/>
</dbReference>
<dbReference type="AlphaFoldDB" id="H2AQZ5"/>
<dbReference type="EMBL" id="HE650822">
    <property type="protein sequence ID" value="CCF56795.1"/>
    <property type="molecule type" value="Genomic_DNA"/>
</dbReference>
<evidence type="ECO:0000256" key="6">
    <source>
        <dbReference type="ARBA" id="ARBA00038445"/>
    </source>
</evidence>
<dbReference type="OrthoDB" id="308440at2759"/>
<comment type="subcellular location">
    <subcellularLocation>
        <location evidence="1">Mitochondrion inner membrane</location>
    </subcellularLocation>
</comment>
<keyword evidence="4" id="KW-0496">Mitochondrion</keyword>
<dbReference type="InParanoid" id="H2AQZ5"/>
<gene>
    <name evidence="9" type="primary">KAFR0B04990</name>
    <name evidence="9" type="ORF">KAFR_0B04990</name>
</gene>
<evidence type="ECO:0000256" key="1">
    <source>
        <dbReference type="ARBA" id="ARBA00004273"/>
    </source>
</evidence>
<feature type="active site" evidence="7">
    <location>
        <position position="82"/>
    </location>
</feature>
<comment type="similarity">
    <text evidence="6">Belongs to the peptidase S26 family. IMP1 subfamily.</text>
</comment>
<dbReference type="CDD" id="cd06530">
    <property type="entry name" value="S26_SPase_I"/>
    <property type="match status" value="1"/>
</dbReference>
<evidence type="ECO:0000259" key="8">
    <source>
        <dbReference type="Pfam" id="PF10502"/>
    </source>
</evidence>
<dbReference type="Proteomes" id="UP000005220">
    <property type="component" value="Chromosome 2"/>
</dbReference>
<sequence length="171" mass="19430">MSLKLARSTFTTGLKCFCLLHEIHRNVYEFTETAGESMIPTLSPQNDYVHVYKNLPHILKNLKIGDCVVLMKPNDSDSRVCKRITGMPDDIILVDPSNENNPNATNEYIRVPKGHVWVTGDNLSMSLDSRSYNVVSMGLIVGKVIAANNLNDKKRWLGFRFIENNYLKEEN</sequence>
<dbReference type="PANTHER" id="PTHR12383">
    <property type="entry name" value="PROTEASE FAMILY S26 MITOCHONDRIAL INNER MEMBRANE PROTEASE-RELATED"/>
    <property type="match status" value="1"/>
</dbReference>
<dbReference type="RefSeq" id="XP_003955930.1">
    <property type="nucleotide sequence ID" value="XM_003955881.1"/>
</dbReference>
<dbReference type="GO" id="GO:0004252">
    <property type="term" value="F:serine-type endopeptidase activity"/>
    <property type="evidence" value="ECO:0007669"/>
    <property type="project" value="InterPro"/>
</dbReference>
<dbReference type="PRINTS" id="PR00727">
    <property type="entry name" value="LEADERPTASE"/>
</dbReference>
<evidence type="ECO:0000313" key="9">
    <source>
        <dbReference type="EMBL" id="CCF56795.1"/>
    </source>
</evidence>
<reference evidence="9 10" key="1">
    <citation type="journal article" date="2011" name="Proc. Natl. Acad. Sci. U.S.A.">
        <title>Evolutionary erosion of yeast sex chromosomes by mating-type switching accidents.</title>
        <authorList>
            <person name="Gordon J.L."/>
            <person name="Armisen D."/>
            <person name="Proux-Wera E."/>
            <person name="Oheigeartaigh S.S."/>
            <person name="Byrne K.P."/>
            <person name="Wolfe K.H."/>
        </authorList>
    </citation>
    <scope>NUCLEOTIDE SEQUENCE [LARGE SCALE GENOMIC DNA]</scope>
    <source>
        <strain evidence="10">ATCC 22294 / BCRC 22015 / CBS 2517 / CECT 1963 / NBRC 1671 / NRRL Y-8276</strain>
    </source>
</reference>
<dbReference type="eggNOG" id="KOG0171">
    <property type="taxonomic scope" value="Eukaryota"/>
</dbReference>
<dbReference type="InterPro" id="IPR000223">
    <property type="entry name" value="Pept_S26A_signal_pept_1"/>
</dbReference>
<name>H2AQZ5_KAZAF</name>
<evidence type="ECO:0000256" key="7">
    <source>
        <dbReference type="PIRSR" id="PIRSR600223-1"/>
    </source>
</evidence>
<feature type="domain" description="Peptidase S26" evidence="8">
    <location>
        <begin position="25"/>
        <end position="93"/>
    </location>
</feature>
<evidence type="ECO:0000313" key="10">
    <source>
        <dbReference type="Proteomes" id="UP000005220"/>
    </source>
</evidence>
<evidence type="ECO:0000256" key="4">
    <source>
        <dbReference type="ARBA" id="ARBA00023128"/>
    </source>
</evidence>
<dbReference type="PANTHER" id="PTHR12383:SF16">
    <property type="entry name" value="MITOCHONDRIAL INNER MEMBRANE PROTEASE SUBUNIT 1"/>
    <property type="match status" value="1"/>
</dbReference>
<organism evidence="9 10">
    <name type="scientific">Kazachstania africana (strain ATCC 22294 / BCRC 22015 / CBS 2517 / CECT 1963 / NBRC 1671 / NRRL Y-8276)</name>
    <name type="common">Yeast</name>
    <name type="synonym">Kluyveromyces africanus</name>
    <dbReference type="NCBI Taxonomy" id="1071382"/>
    <lineage>
        <taxon>Eukaryota</taxon>
        <taxon>Fungi</taxon>
        <taxon>Dikarya</taxon>
        <taxon>Ascomycota</taxon>
        <taxon>Saccharomycotina</taxon>
        <taxon>Saccharomycetes</taxon>
        <taxon>Saccharomycetales</taxon>
        <taxon>Saccharomycetaceae</taxon>
        <taxon>Kazachstania</taxon>
    </lineage>
</organism>
<dbReference type="InterPro" id="IPR052064">
    <property type="entry name" value="Mito_IMP1_subunit"/>
</dbReference>
<accession>H2AQZ5</accession>
<dbReference type="GO" id="GO:0042720">
    <property type="term" value="C:mitochondrial inner membrane peptidase complex"/>
    <property type="evidence" value="ECO:0007669"/>
    <property type="project" value="EnsemblFungi"/>
</dbReference>
<dbReference type="KEGG" id="kaf:KAFR_0B04990"/>
<feature type="active site" evidence="7">
    <location>
        <position position="37"/>
    </location>
</feature>
<dbReference type="GeneID" id="13884677"/>
<dbReference type="STRING" id="1071382.H2AQZ5"/>
<keyword evidence="2" id="KW-0999">Mitochondrion inner membrane</keyword>
<dbReference type="InterPro" id="IPR019533">
    <property type="entry name" value="Peptidase_S26"/>
</dbReference>
<proteinExistence type="inferred from homology"/>